<accession>A0ABP7V8A3</accession>
<sequence length="133" mass="15312">MKTIIKILPLAFLFVFLVSCDPAHDIIFTNNTNSVAKVKFKLNPKFKNYSLSESITGDSIVFNLKPNDTSNLYFGIGVWDDKEIEQLCNSITSLEIENNDLKTVYKSKKTIKNILENNQEGFWWKTRISIDIE</sequence>
<dbReference type="EMBL" id="BAABCT010000001">
    <property type="protein sequence ID" value="GAA4061522.1"/>
    <property type="molecule type" value="Genomic_DNA"/>
</dbReference>
<dbReference type="Proteomes" id="UP001500367">
    <property type="component" value="Unassembled WGS sequence"/>
</dbReference>
<gene>
    <name evidence="2" type="ORF">GCM10022389_02420</name>
</gene>
<evidence type="ECO:0000313" key="3">
    <source>
        <dbReference type="Proteomes" id="UP001500367"/>
    </source>
</evidence>
<evidence type="ECO:0000313" key="2">
    <source>
        <dbReference type="EMBL" id="GAA4061522.1"/>
    </source>
</evidence>
<protein>
    <recommendedName>
        <fullName evidence="4">Lipoprotein</fullName>
    </recommendedName>
</protein>
<evidence type="ECO:0000256" key="1">
    <source>
        <dbReference type="SAM" id="SignalP"/>
    </source>
</evidence>
<feature type="signal peptide" evidence="1">
    <location>
        <begin position="1"/>
        <end position="25"/>
    </location>
</feature>
<dbReference type="RefSeq" id="WP_344815009.1">
    <property type="nucleotide sequence ID" value="NZ_BAABCT010000001.1"/>
</dbReference>
<comment type="caution">
    <text evidence="2">The sequence shown here is derived from an EMBL/GenBank/DDBJ whole genome shotgun (WGS) entry which is preliminary data.</text>
</comment>
<evidence type="ECO:0008006" key="4">
    <source>
        <dbReference type="Google" id="ProtNLM"/>
    </source>
</evidence>
<reference evidence="3" key="1">
    <citation type="journal article" date="2019" name="Int. J. Syst. Evol. Microbiol.">
        <title>The Global Catalogue of Microorganisms (GCM) 10K type strain sequencing project: providing services to taxonomists for standard genome sequencing and annotation.</title>
        <authorList>
            <consortium name="The Broad Institute Genomics Platform"/>
            <consortium name="The Broad Institute Genome Sequencing Center for Infectious Disease"/>
            <person name="Wu L."/>
            <person name="Ma J."/>
        </authorList>
    </citation>
    <scope>NUCLEOTIDE SEQUENCE [LARGE SCALE GENOMIC DNA]</scope>
    <source>
        <strain evidence="3">JCM 17069</strain>
    </source>
</reference>
<name>A0ABP7V8A3_9FLAO</name>
<proteinExistence type="predicted"/>
<organism evidence="2 3">
    <name type="scientific">Flavobacterium cheonanense</name>
    <dbReference type="NCBI Taxonomy" id="706183"/>
    <lineage>
        <taxon>Bacteria</taxon>
        <taxon>Pseudomonadati</taxon>
        <taxon>Bacteroidota</taxon>
        <taxon>Flavobacteriia</taxon>
        <taxon>Flavobacteriales</taxon>
        <taxon>Flavobacteriaceae</taxon>
        <taxon>Flavobacterium</taxon>
    </lineage>
</organism>
<feature type="chain" id="PRO_5046260916" description="Lipoprotein" evidence="1">
    <location>
        <begin position="26"/>
        <end position="133"/>
    </location>
</feature>
<keyword evidence="3" id="KW-1185">Reference proteome</keyword>
<keyword evidence="1" id="KW-0732">Signal</keyword>
<dbReference type="PROSITE" id="PS51257">
    <property type="entry name" value="PROKAR_LIPOPROTEIN"/>
    <property type="match status" value="1"/>
</dbReference>